<reference evidence="2" key="1">
    <citation type="journal article" date="2022" name="bioRxiv">
        <title>Deciphering the potential niche of two novel black yeast fungi from a biological soil crust based on their genomes, phenotypes, and melanin regulation.</title>
        <authorList>
            <consortium name="DOE Joint Genome Institute"/>
            <person name="Carr E.C."/>
            <person name="Barton Q."/>
            <person name="Grambo S."/>
            <person name="Sullivan M."/>
            <person name="Renfro C.M."/>
            <person name="Kuo A."/>
            <person name="Pangilinan J."/>
            <person name="Lipzen A."/>
            <person name="Keymanesh K."/>
            <person name="Savage E."/>
            <person name="Barry K."/>
            <person name="Grigoriev I.V."/>
            <person name="Riekhof W.R."/>
            <person name="Harris S.S."/>
        </authorList>
    </citation>
    <scope>NUCLEOTIDE SEQUENCE</scope>
    <source>
        <strain evidence="2">JF 03-4F</strain>
    </source>
</reference>
<dbReference type="Gene3D" id="3.30.70.100">
    <property type="match status" value="1"/>
</dbReference>
<dbReference type="PROSITE" id="PS51725">
    <property type="entry name" value="ABM"/>
    <property type="match status" value="2"/>
</dbReference>
<dbReference type="Pfam" id="PF03992">
    <property type="entry name" value="ABM"/>
    <property type="match status" value="2"/>
</dbReference>
<dbReference type="InterPro" id="IPR011008">
    <property type="entry name" value="Dimeric_a/b-barrel"/>
</dbReference>
<keyword evidence="3" id="KW-1185">Reference proteome</keyword>
<organism evidence="2 3">
    <name type="scientific">Exophiala viscosa</name>
    <dbReference type="NCBI Taxonomy" id="2486360"/>
    <lineage>
        <taxon>Eukaryota</taxon>
        <taxon>Fungi</taxon>
        <taxon>Dikarya</taxon>
        <taxon>Ascomycota</taxon>
        <taxon>Pezizomycotina</taxon>
        <taxon>Eurotiomycetes</taxon>
        <taxon>Chaetothyriomycetidae</taxon>
        <taxon>Chaetothyriales</taxon>
        <taxon>Herpotrichiellaceae</taxon>
        <taxon>Exophiala</taxon>
    </lineage>
</organism>
<name>A0AAN6E8V8_9EURO</name>
<dbReference type="AlphaFoldDB" id="A0AAN6E8V8"/>
<dbReference type="InterPro" id="IPR007138">
    <property type="entry name" value="ABM_dom"/>
</dbReference>
<dbReference type="PANTHER" id="PTHR40624">
    <property type="entry name" value="BIOSYNTHESIS MONOOXYGENASE, PUTATIVE (AFU_ORTHOLOGUE AFUA_1G12025)-RELATED"/>
    <property type="match status" value="1"/>
</dbReference>
<dbReference type="Proteomes" id="UP001203852">
    <property type="component" value="Unassembled WGS sequence"/>
</dbReference>
<sequence>MAKIITVGHLVTSSNDARDRVIKVFEQIAAYSKAHEPGVLTYAVTIPRDDDGVTIYMLEEYADKATSDAHLTSQPVQDLINLFTSQPVLKEPPTVYQLEPVYSFTKPEAMKATDPYIMFANISYKAGSATQSLPYWEAVSSESENNEPGSLQYRLCREEANADRLHTIEVYESKEYLWEIHAKSKQVKESVEKTKDLRSGLVHAPLKMVSGFLHR</sequence>
<feature type="domain" description="ABM" evidence="1">
    <location>
        <begin position="5"/>
        <end position="97"/>
    </location>
</feature>
<dbReference type="SUPFAM" id="SSF54909">
    <property type="entry name" value="Dimeric alpha+beta barrel"/>
    <property type="match status" value="2"/>
</dbReference>
<evidence type="ECO:0000259" key="1">
    <source>
        <dbReference type="PROSITE" id="PS51725"/>
    </source>
</evidence>
<dbReference type="EMBL" id="MU404350">
    <property type="protein sequence ID" value="KAI1618845.1"/>
    <property type="molecule type" value="Genomic_DNA"/>
</dbReference>
<protein>
    <recommendedName>
        <fullName evidence="1">ABM domain-containing protein</fullName>
    </recommendedName>
</protein>
<evidence type="ECO:0000313" key="3">
    <source>
        <dbReference type="Proteomes" id="UP001203852"/>
    </source>
</evidence>
<dbReference type="PANTHER" id="PTHR40624:SF1">
    <property type="entry name" value="BIOSYNTHESIS MONOOXYGENASE, PUTATIVE (AFU_ORTHOLOGUE AFUA_1G12025)-RELATED"/>
    <property type="match status" value="1"/>
</dbReference>
<comment type="caution">
    <text evidence="2">The sequence shown here is derived from an EMBL/GenBank/DDBJ whole genome shotgun (WGS) entry which is preliminary data.</text>
</comment>
<accession>A0AAN6E8V8</accession>
<proteinExistence type="predicted"/>
<gene>
    <name evidence="2" type="ORF">EDD36DRAFT_460482</name>
</gene>
<evidence type="ECO:0000313" key="2">
    <source>
        <dbReference type="EMBL" id="KAI1618845.1"/>
    </source>
</evidence>
<feature type="domain" description="ABM" evidence="1">
    <location>
        <begin position="116"/>
        <end position="206"/>
    </location>
</feature>